<keyword evidence="1" id="KW-0012">Acyltransferase</keyword>
<evidence type="ECO:0000313" key="1">
    <source>
        <dbReference type="EMBL" id="MDA7025709.1"/>
    </source>
</evidence>
<dbReference type="EMBL" id="JAQKAB010000002">
    <property type="protein sequence ID" value="MDA7025709.1"/>
    <property type="molecule type" value="Genomic_DNA"/>
</dbReference>
<dbReference type="GO" id="GO:0016746">
    <property type="term" value="F:acyltransferase activity"/>
    <property type="evidence" value="ECO:0007669"/>
    <property type="project" value="UniProtKB-KW"/>
</dbReference>
<dbReference type="Proteomes" id="UP001211894">
    <property type="component" value="Unassembled WGS sequence"/>
</dbReference>
<dbReference type="RefSeq" id="WP_271339561.1">
    <property type="nucleotide sequence ID" value="NZ_JAQKAB010000002.1"/>
</dbReference>
<protein>
    <submittedName>
        <fullName evidence="1">1-acyl-sn-glycerol-3-phosphate acyltransferase</fullName>
    </submittedName>
</protein>
<sequence length="207" mass="24095">MFRLYYLTIHMTYMLVKHMRLLRELQILDPRLSYVKQMEIVYDKPKAFMREWIGLTGSTVSIHQYGRLDAGPVIYVHPKLKLLDLALILGHLDKTASFFAEPRVFRYPLIKQWLNKMGVIKKGGDQKANLEQIEEYIRKGQSFILSEDDGIDYHSLSKRLDAPIVPVETAGTEEMIKGILFKRLKAVDLDLTIHPAYVSKEKKQFRA</sequence>
<evidence type="ECO:0000313" key="2">
    <source>
        <dbReference type="Proteomes" id="UP001211894"/>
    </source>
</evidence>
<accession>A0ABT4X1V1</accession>
<name>A0ABT4X1V1_9BACI</name>
<keyword evidence="2" id="KW-1185">Reference proteome</keyword>
<keyword evidence="1" id="KW-0808">Transferase</keyword>
<reference evidence="1 2" key="1">
    <citation type="submission" date="2023-01" db="EMBL/GenBank/DDBJ databases">
        <title>Bacillus changyiensis sp. nov., isolated from a coastal deposit.</title>
        <authorList>
            <person name="Xiao G."/>
            <person name="Lai Q."/>
            <person name="Hu Z."/>
            <person name="Shao Z."/>
        </authorList>
    </citation>
    <scope>NUCLEOTIDE SEQUENCE [LARGE SCALE GENOMIC DNA]</scope>
    <source>
        <strain evidence="1 2">CLL-7-23</strain>
    </source>
</reference>
<comment type="caution">
    <text evidence="1">The sequence shown here is derived from an EMBL/GenBank/DDBJ whole genome shotgun (WGS) entry which is preliminary data.</text>
</comment>
<gene>
    <name evidence="1" type="ORF">PJ311_03660</name>
</gene>
<proteinExistence type="predicted"/>
<organism evidence="1 2">
    <name type="scientific">Bacillus changyiensis</name>
    <dbReference type="NCBI Taxonomy" id="3004103"/>
    <lineage>
        <taxon>Bacteria</taxon>
        <taxon>Bacillati</taxon>
        <taxon>Bacillota</taxon>
        <taxon>Bacilli</taxon>
        <taxon>Bacillales</taxon>
        <taxon>Bacillaceae</taxon>
        <taxon>Bacillus</taxon>
    </lineage>
</organism>